<organism evidence="1 2">
    <name type="scientific">Lysinimonas soli</name>
    <dbReference type="NCBI Taxonomy" id="1074233"/>
    <lineage>
        <taxon>Bacteria</taxon>
        <taxon>Bacillati</taxon>
        <taxon>Actinomycetota</taxon>
        <taxon>Actinomycetes</taxon>
        <taxon>Micrococcales</taxon>
        <taxon>Microbacteriaceae</taxon>
        <taxon>Lysinimonas</taxon>
    </lineage>
</organism>
<evidence type="ECO:0000313" key="2">
    <source>
        <dbReference type="Proteomes" id="UP001596039"/>
    </source>
</evidence>
<dbReference type="Proteomes" id="UP001596039">
    <property type="component" value="Unassembled WGS sequence"/>
</dbReference>
<comment type="caution">
    <text evidence="1">The sequence shown here is derived from an EMBL/GenBank/DDBJ whole genome shotgun (WGS) entry which is preliminary data.</text>
</comment>
<name>A0ABW0NSQ3_9MICO</name>
<reference evidence="2" key="1">
    <citation type="journal article" date="2019" name="Int. J. Syst. Evol. Microbiol.">
        <title>The Global Catalogue of Microorganisms (GCM) 10K type strain sequencing project: providing services to taxonomists for standard genome sequencing and annotation.</title>
        <authorList>
            <consortium name="The Broad Institute Genomics Platform"/>
            <consortium name="The Broad Institute Genome Sequencing Center for Infectious Disease"/>
            <person name="Wu L."/>
            <person name="Ma J."/>
        </authorList>
    </citation>
    <scope>NUCLEOTIDE SEQUENCE [LARGE SCALE GENOMIC DNA]</scope>
    <source>
        <strain evidence="2">CGMCC 4.6997</strain>
    </source>
</reference>
<keyword evidence="2" id="KW-1185">Reference proteome</keyword>
<dbReference type="EMBL" id="JBHSMG010000002">
    <property type="protein sequence ID" value="MFC5502373.1"/>
    <property type="molecule type" value="Genomic_DNA"/>
</dbReference>
<dbReference type="Gene3D" id="2.30.290.10">
    <property type="entry name" value="BH3618-like"/>
    <property type="match status" value="1"/>
</dbReference>
<sequence length="126" mass="13319">MTTALSFVESPPGLAPLCDFTLDEVEGAPGLHTMRSSGEPGIRLFVLDAPVYLPWYEPAFDDENYASIGGRPDTTRVLVVATISEGAPVVNLMAPVLVNRATGAARQVILGEEWPLAARLSQPGAA</sequence>
<dbReference type="Pfam" id="PF02623">
    <property type="entry name" value="FliW"/>
    <property type="match status" value="1"/>
</dbReference>
<protein>
    <submittedName>
        <fullName evidence="1">Flagellar assembly protein FliW</fullName>
    </submittedName>
</protein>
<keyword evidence="1" id="KW-0969">Cilium</keyword>
<dbReference type="SUPFAM" id="SSF141457">
    <property type="entry name" value="BH3618-like"/>
    <property type="match status" value="1"/>
</dbReference>
<accession>A0ABW0NSQ3</accession>
<dbReference type="InterPro" id="IPR003775">
    <property type="entry name" value="Flagellar_assembly_factor_FliW"/>
</dbReference>
<gene>
    <name evidence="1" type="ORF">ACFPJ4_08995</name>
</gene>
<evidence type="ECO:0000313" key="1">
    <source>
        <dbReference type="EMBL" id="MFC5502373.1"/>
    </source>
</evidence>
<proteinExistence type="predicted"/>
<dbReference type="InterPro" id="IPR024046">
    <property type="entry name" value="Flagellar_assmbl_FliW_dom_sf"/>
</dbReference>
<keyword evidence="1" id="KW-0966">Cell projection</keyword>
<dbReference type="RefSeq" id="WP_386740068.1">
    <property type="nucleotide sequence ID" value="NZ_JBHSMG010000002.1"/>
</dbReference>
<keyword evidence="1" id="KW-0282">Flagellum</keyword>